<dbReference type="STRING" id="83449.BON30_20205"/>
<dbReference type="Proteomes" id="UP000182229">
    <property type="component" value="Unassembled WGS sequence"/>
</dbReference>
<dbReference type="OrthoDB" id="5505885at2"/>
<evidence type="ECO:0008006" key="3">
    <source>
        <dbReference type="Google" id="ProtNLM"/>
    </source>
</evidence>
<evidence type="ECO:0000313" key="1">
    <source>
        <dbReference type="EMBL" id="OJH38570.1"/>
    </source>
</evidence>
<dbReference type="InterPro" id="IPR037883">
    <property type="entry name" value="Knr4/Smi1-like_sf"/>
</dbReference>
<dbReference type="SUPFAM" id="SSF160631">
    <property type="entry name" value="SMI1/KNR4-like"/>
    <property type="match status" value="1"/>
</dbReference>
<comment type="caution">
    <text evidence="1">The sequence shown here is derived from an EMBL/GenBank/DDBJ whole genome shotgun (WGS) entry which is preliminary data.</text>
</comment>
<dbReference type="EMBL" id="MPIN01000005">
    <property type="protein sequence ID" value="OJH38570.1"/>
    <property type="molecule type" value="Genomic_DNA"/>
</dbReference>
<reference evidence="2" key="1">
    <citation type="submission" date="2016-11" db="EMBL/GenBank/DDBJ databases">
        <authorList>
            <person name="Shukria A."/>
            <person name="Stevens D.C."/>
        </authorList>
    </citation>
    <scope>NUCLEOTIDE SEQUENCE [LARGE SCALE GENOMIC DNA]</scope>
    <source>
        <strain evidence="2">Cbfe23</strain>
    </source>
</reference>
<organism evidence="1 2">
    <name type="scientific">Cystobacter ferrugineus</name>
    <dbReference type="NCBI Taxonomy" id="83449"/>
    <lineage>
        <taxon>Bacteria</taxon>
        <taxon>Pseudomonadati</taxon>
        <taxon>Myxococcota</taxon>
        <taxon>Myxococcia</taxon>
        <taxon>Myxococcales</taxon>
        <taxon>Cystobacterineae</taxon>
        <taxon>Archangiaceae</taxon>
        <taxon>Cystobacter</taxon>
    </lineage>
</organism>
<name>A0A1L9B8I5_9BACT</name>
<dbReference type="AlphaFoldDB" id="A0A1L9B8I5"/>
<sequence length="246" mass="26894">MRASIEAFIALASQWNPGFSERIRGATTQEILELTHLVGHPLSEAHEAFLRHMGHKDGGLALAMEGTTDISVVIDYYRACSSDDEPFPPDCIVIGTGRLSGDVCLESIRGREERVVFTEGEEIVGLYAESLIGLLYRHAFSAFRMGAMPFSAFYAASFEGVGRKQVLDTAGRMSLSLGFQKEWFSDGVVFCGEQKNVLMTITQYEGEGVGAVVAARSEAEVEQVGNALKSGLGLDFKKWLSREPRS</sequence>
<proteinExistence type="predicted"/>
<accession>A0A1L9B8I5</accession>
<reference evidence="1 2" key="2">
    <citation type="submission" date="2016-12" db="EMBL/GenBank/DDBJ databases">
        <title>Draft Genome Sequence of Cystobacter ferrugineus Strain Cbfe23.</title>
        <authorList>
            <person name="Akbar S."/>
            <person name="Dowd S.E."/>
            <person name="Stevens D.C."/>
        </authorList>
    </citation>
    <scope>NUCLEOTIDE SEQUENCE [LARGE SCALE GENOMIC DNA]</scope>
    <source>
        <strain evidence="1 2">Cbfe23</strain>
    </source>
</reference>
<gene>
    <name evidence="1" type="ORF">BON30_20205</name>
</gene>
<keyword evidence="2" id="KW-1185">Reference proteome</keyword>
<protein>
    <recommendedName>
        <fullName evidence="3">Knr4/Smi1-like domain-containing protein</fullName>
    </recommendedName>
</protein>
<evidence type="ECO:0000313" key="2">
    <source>
        <dbReference type="Proteomes" id="UP000182229"/>
    </source>
</evidence>
<dbReference type="RefSeq" id="WP_071900019.1">
    <property type="nucleotide sequence ID" value="NZ_MPIN01000005.1"/>
</dbReference>